<dbReference type="InterPro" id="IPR013857">
    <property type="entry name" value="NADH-UbQ_OxRdtase-assoc_prot30"/>
</dbReference>
<feature type="domain" description="NADH:ubiquinone oxidoreductase intermediate-associated protein 30" evidence="1">
    <location>
        <begin position="24"/>
        <end position="174"/>
    </location>
</feature>
<dbReference type="PANTHER" id="PTHR13194">
    <property type="entry name" value="COMPLEX I INTERMEDIATE-ASSOCIATED PROTEIN 30"/>
    <property type="match status" value="1"/>
</dbReference>
<accession>A0ABR4FXF1</accession>
<name>A0ABR4FXF1_9EURO</name>
<evidence type="ECO:0000313" key="2">
    <source>
        <dbReference type="EMBL" id="KAL2787944.1"/>
    </source>
</evidence>
<sequence>MDCDAHVAERKILFDGGGPWDGNWDATFSRVVHGLTYSRLDHYDSIFQTQFSGWLDRQRIDKSAFAAIHTMGSDQTWDLREYDALEITLGKSDGKMYSIVLEDERPFAWEDTFCARNAKGLMTPTKLWIRFSRLQPICGNGEPPTPLDLRRIKGFGVWIRNTDEAQEGPFSLNIHSISVVKLPCSCPVAVQKQEGVKEKVKVAIDTVRDSMKDTIAQAKVMDTLDTMKDSVKHSVKGSLAQAVVRMTKK</sequence>
<dbReference type="PANTHER" id="PTHR13194:SF19">
    <property type="entry name" value="NAD(P)-BINDING ROSSMANN-FOLD SUPERFAMILY PROTEIN"/>
    <property type="match status" value="1"/>
</dbReference>
<dbReference type="Pfam" id="PF08547">
    <property type="entry name" value="CIA30"/>
    <property type="match status" value="1"/>
</dbReference>
<protein>
    <recommendedName>
        <fullName evidence="1">NADH:ubiquinone oxidoreductase intermediate-associated protein 30 domain-containing protein</fullName>
    </recommendedName>
</protein>
<dbReference type="Proteomes" id="UP001610563">
    <property type="component" value="Unassembled WGS sequence"/>
</dbReference>
<organism evidence="2 3">
    <name type="scientific">Aspergillus keveii</name>
    <dbReference type="NCBI Taxonomy" id="714993"/>
    <lineage>
        <taxon>Eukaryota</taxon>
        <taxon>Fungi</taxon>
        <taxon>Dikarya</taxon>
        <taxon>Ascomycota</taxon>
        <taxon>Pezizomycotina</taxon>
        <taxon>Eurotiomycetes</taxon>
        <taxon>Eurotiomycetidae</taxon>
        <taxon>Eurotiales</taxon>
        <taxon>Aspergillaceae</taxon>
        <taxon>Aspergillus</taxon>
        <taxon>Aspergillus subgen. Nidulantes</taxon>
    </lineage>
</organism>
<evidence type="ECO:0000313" key="3">
    <source>
        <dbReference type="Proteomes" id="UP001610563"/>
    </source>
</evidence>
<gene>
    <name evidence="2" type="ORF">BJX66DRAFT_340677</name>
</gene>
<proteinExistence type="predicted"/>
<keyword evidence="3" id="KW-1185">Reference proteome</keyword>
<dbReference type="EMBL" id="JBFTWV010000087">
    <property type="protein sequence ID" value="KAL2787944.1"/>
    <property type="molecule type" value="Genomic_DNA"/>
</dbReference>
<dbReference type="InterPro" id="IPR039131">
    <property type="entry name" value="NDUFAF1"/>
</dbReference>
<evidence type="ECO:0000259" key="1">
    <source>
        <dbReference type="Pfam" id="PF08547"/>
    </source>
</evidence>
<reference evidence="2 3" key="1">
    <citation type="submission" date="2024-07" db="EMBL/GenBank/DDBJ databases">
        <title>Section-level genome sequencing and comparative genomics of Aspergillus sections Usti and Cavernicolus.</title>
        <authorList>
            <consortium name="Lawrence Berkeley National Laboratory"/>
            <person name="Nybo J.L."/>
            <person name="Vesth T.C."/>
            <person name="Theobald S."/>
            <person name="Frisvad J.C."/>
            <person name="Larsen T.O."/>
            <person name="Kjaerboelling I."/>
            <person name="Rothschild-Mancinelli K."/>
            <person name="Lyhne E.K."/>
            <person name="Kogle M.E."/>
            <person name="Barry K."/>
            <person name="Clum A."/>
            <person name="Na H."/>
            <person name="Ledsgaard L."/>
            <person name="Lin J."/>
            <person name="Lipzen A."/>
            <person name="Kuo A."/>
            <person name="Riley R."/>
            <person name="Mondo S."/>
            <person name="Labutti K."/>
            <person name="Haridas S."/>
            <person name="Pangalinan J."/>
            <person name="Salamov A.A."/>
            <person name="Simmons B.A."/>
            <person name="Magnuson J.K."/>
            <person name="Chen J."/>
            <person name="Drula E."/>
            <person name="Henrissat B."/>
            <person name="Wiebenga A."/>
            <person name="Lubbers R.J."/>
            <person name="Gomes A.C."/>
            <person name="Makela M.R."/>
            <person name="Stajich J."/>
            <person name="Grigoriev I.V."/>
            <person name="Mortensen U.H."/>
            <person name="De Vries R.P."/>
            <person name="Baker S.E."/>
            <person name="Andersen M.R."/>
        </authorList>
    </citation>
    <scope>NUCLEOTIDE SEQUENCE [LARGE SCALE GENOMIC DNA]</scope>
    <source>
        <strain evidence="2 3">CBS 209.92</strain>
    </source>
</reference>
<comment type="caution">
    <text evidence="2">The sequence shown here is derived from an EMBL/GenBank/DDBJ whole genome shotgun (WGS) entry which is preliminary data.</text>
</comment>